<dbReference type="FunCoup" id="B3MV58">
    <property type="interactions" value="167"/>
</dbReference>
<dbReference type="eggNOG" id="KOG1297">
    <property type="taxonomic scope" value="Eukaryota"/>
</dbReference>
<feature type="compositionally biased region" description="Basic and acidic residues" evidence="1">
    <location>
        <begin position="248"/>
        <end position="276"/>
    </location>
</feature>
<evidence type="ECO:0000313" key="3">
    <source>
        <dbReference type="Proteomes" id="UP000007801"/>
    </source>
</evidence>
<sequence>MQVLENDKTSFETKTMSGSNLFPINLNNLTDKERHNYILNNYVLNRPGEAESRRHKRDIDVIRENHQFLWDEEEADSDSLTWEQRLSLRYYKKLFKEYCIADLSRYKENKIALRWRTEQEVVTGIGQFQCGSRRCEERSDLRSWEVNFKYIEKSVPLNALVKVRLCPTHTEQLNYRTKKREIRKQRRRAKEERRAERKRKRRKHDAEDKSDSEADEEEPEEEELVAPVELVSEKETAPATDDPSSDEQIWRKQPDLSKDQPSREQEFERYLEDLLF</sequence>
<evidence type="ECO:0008006" key="4">
    <source>
        <dbReference type="Google" id="ProtNLM"/>
    </source>
</evidence>
<keyword evidence="3" id="KW-1185">Reference proteome</keyword>
<accession>B3MV58</accession>
<name>B3MV58_DROAN</name>
<feature type="region of interest" description="Disordered" evidence="1">
    <location>
        <begin position="176"/>
        <end position="276"/>
    </location>
</feature>
<dbReference type="InParanoid" id="B3MV58"/>
<dbReference type="InterPro" id="IPR050645">
    <property type="entry name" value="Histidine_acid_phosphatase"/>
</dbReference>
<dbReference type="AlphaFoldDB" id="B3MV58"/>
<dbReference type="Proteomes" id="UP000007801">
    <property type="component" value="Unassembled WGS sequence"/>
</dbReference>
<dbReference type="KEGG" id="dan:6504363"/>
<dbReference type="EMBL" id="CH902624">
    <property type="protein sequence ID" value="EDV33123.2"/>
    <property type="molecule type" value="Genomic_DNA"/>
</dbReference>
<dbReference type="PANTHER" id="PTHR11567">
    <property type="entry name" value="ACID PHOSPHATASE-RELATED"/>
    <property type="match status" value="1"/>
</dbReference>
<dbReference type="HOGENOM" id="CLU_061714_0_0_1"/>
<dbReference type="GO" id="GO:0016791">
    <property type="term" value="F:phosphatase activity"/>
    <property type="evidence" value="ECO:0007669"/>
    <property type="project" value="TreeGrafter"/>
</dbReference>
<organism evidence="2 3">
    <name type="scientific">Drosophila ananassae</name>
    <name type="common">Fruit fly</name>
    <dbReference type="NCBI Taxonomy" id="7217"/>
    <lineage>
        <taxon>Eukaryota</taxon>
        <taxon>Metazoa</taxon>
        <taxon>Ecdysozoa</taxon>
        <taxon>Arthropoda</taxon>
        <taxon>Hexapoda</taxon>
        <taxon>Insecta</taxon>
        <taxon>Pterygota</taxon>
        <taxon>Neoptera</taxon>
        <taxon>Endopterygota</taxon>
        <taxon>Diptera</taxon>
        <taxon>Brachycera</taxon>
        <taxon>Muscomorpha</taxon>
        <taxon>Ephydroidea</taxon>
        <taxon>Drosophilidae</taxon>
        <taxon>Drosophila</taxon>
        <taxon>Sophophora</taxon>
    </lineage>
</organism>
<dbReference type="GeneID" id="6504363"/>
<reference evidence="2 3" key="1">
    <citation type="journal article" date="2007" name="Nature">
        <title>Evolution of genes and genomes on the Drosophila phylogeny.</title>
        <authorList>
            <consortium name="Drosophila 12 Genomes Consortium"/>
            <person name="Clark A.G."/>
            <person name="Eisen M.B."/>
            <person name="Smith D.R."/>
            <person name="Bergman C.M."/>
            <person name="Oliver B."/>
            <person name="Markow T.A."/>
            <person name="Kaufman T.C."/>
            <person name="Kellis M."/>
            <person name="Gelbart W."/>
            <person name="Iyer V.N."/>
            <person name="Pollard D.A."/>
            <person name="Sackton T.B."/>
            <person name="Larracuente A.M."/>
            <person name="Singh N.D."/>
            <person name="Abad J.P."/>
            <person name="Abt D.N."/>
            <person name="Adryan B."/>
            <person name="Aguade M."/>
            <person name="Akashi H."/>
            <person name="Anderson W.W."/>
            <person name="Aquadro C.F."/>
            <person name="Ardell D.H."/>
            <person name="Arguello R."/>
            <person name="Artieri C.G."/>
            <person name="Barbash D.A."/>
            <person name="Barker D."/>
            <person name="Barsanti P."/>
            <person name="Batterham P."/>
            <person name="Batzoglou S."/>
            <person name="Begun D."/>
            <person name="Bhutkar A."/>
            <person name="Blanco E."/>
            <person name="Bosak S.A."/>
            <person name="Bradley R.K."/>
            <person name="Brand A.D."/>
            <person name="Brent M.R."/>
            <person name="Brooks A.N."/>
            <person name="Brown R.H."/>
            <person name="Butlin R.K."/>
            <person name="Caggese C."/>
            <person name="Calvi B.R."/>
            <person name="Bernardo de Carvalho A."/>
            <person name="Caspi A."/>
            <person name="Castrezana S."/>
            <person name="Celniker S.E."/>
            <person name="Chang J.L."/>
            <person name="Chapple C."/>
            <person name="Chatterji S."/>
            <person name="Chinwalla A."/>
            <person name="Civetta A."/>
            <person name="Clifton S.W."/>
            <person name="Comeron J.M."/>
            <person name="Costello J.C."/>
            <person name="Coyne J.A."/>
            <person name="Daub J."/>
            <person name="David R.G."/>
            <person name="Delcher A.L."/>
            <person name="Delehaunty K."/>
            <person name="Do C.B."/>
            <person name="Ebling H."/>
            <person name="Edwards K."/>
            <person name="Eickbush T."/>
            <person name="Evans J.D."/>
            <person name="Filipski A."/>
            <person name="Findeiss S."/>
            <person name="Freyhult E."/>
            <person name="Fulton L."/>
            <person name="Fulton R."/>
            <person name="Garcia A.C."/>
            <person name="Gardiner A."/>
            <person name="Garfield D.A."/>
            <person name="Garvin B.E."/>
            <person name="Gibson G."/>
            <person name="Gilbert D."/>
            <person name="Gnerre S."/>
            <person name="Godfrey J."/>
            <person name="Good R."/>
            <person name="Gotea V."/>
            <person name="Gravely B."/>
            <person name="Greenberg A.J."/>
            <person name="Griffiths-Jones S."/>
            <person name="Gross S."/>
            <person name="Guigo R."/>
            <person name="Gustafson E.A."/>
            <person name="Haerty W."/>
            <person name="Hahn M.W."/>
            <person name="Halligan D.L."/>
            <person name="Halpern A.L."/>
            <person name="Halter G.M."/>
            <person name="Han M.V."/>
            <person name="Heger A."/>
            <person name="Hillier L."/>
            <person name="Hinrichs A.S."/>
            <person name="Holmes I."/>
            <person name="Hoskins R.A."/>
            <person name="Hubisz M.J."/>
            <person name="Hultmark D."/>
            <person name="Huntley M.A."/>
            <person name="Jaffe D.B."/>
            <person name="Jagadeeshan S."/>
            <person name="Jeck W.R."/>
            <person name="Johnson J."/>
            <person name="Jones C.D."/>
            <person name="Jordan W.C."/>
            <person name="Karpen G.H."/>
            <person name="Kataoka E."/>
            <person name="Keightley P.D."/>
            <person name="Kheradpour P."/>
            <person name="Kirkness E.F."/>
            <person name="Koerich L.B."/>
            <person name="Kristiansen K."/>
            <person name="Kudrna D."/>
            <person name="Kulathinal R.J."/>
            <person name="Kumar S."/>
            <person name="Kwok R."/>
            <person name="Lander E."/>
            <person name="Langley C.H."/>
            <person name="Lapoint R."/>
            <person name="Lazzaro B.P."/>
            <person name="Lee S.J."/>
            <person name="Levesque L."/>
            <person name="Li R."/>
            <person name="Lin C.F."/>
            <person name="Lin M.F."/>
            <person name="Lindblad-Toh K."/>
            <person name="Llopart A."/>
            <person name="Long M."/>
            <person name="Low L."/>
            <person name="Lozovsky E."/>
            <person name="Lu J."/>
            <person name="Luo M."/>
            <person name="Machado C.A."/>
            <person name="Makalowski W."/>
            <person name="Marzo M."/>
            <person name="Matsuda M."/>
            <person name="Matzkin L."/>
            <person name="McAllister B."/>
            <person name="McBride C.S."/>
            <person name="McKernan B."/>
            <person name="McKernan K."/>
            <person name="Mendez-Lago M."/>
            <person name="Minx P."/>
            <person name="Mollenhauer M.U."/>
            <person name="Montooth K."/>
            <person name="Mount S.M."/>
            <person name="Mu X."/>
            <person name="Myers E."/>
            <person name="Negre B."/>
            <person name="Newfeld S."/>
            <person name="Nielsen R."/>
            <person name="Noor M.A."/>
            <person name="O'Grady P."/>
            <person name="Pachter L."/>
            <person name="Papaceit M."/>
            <person name="Parisi M.J."/>
            <person name="Parisi M."/>
            <person name="Parts L."/>
            <person name="Pedersen J.S."/>
            <person name="Pesole G."/>
            <person name="Phillippy A.M."/>
            <person name="Ponting C.P."/>
            <person name="Pop M."/>
            <person name="Porcelli D."/>
            <person name="Powell J.R."/>
            <person name="Prohaska S."/>
            <person name="Pruitt K."/>
            <person name="Puig M."/>
            <person name="Quesneville H."/>
            <person name="Ram K.R."/>
            <person name="Rand D."/>
            <person name="Rasmussen M.D."/>
            <person name="Reed L.K."/>
            <person name="Reenan R."/>
            <person name="Reily A."/>
            <person name="Remington K.A."/>
            <person name="Rieger T.T."/>
            <person name="Ritchie M.G."/>
            <person name="Robin C."/>
            <person name="Rogers Y.H."/>
            <person name="Rohde C."/>
            <person name="Rozas J."/>
            <person name="Rubenfield M.J."/>
            <person name="Ruiz A."/>
            <person name="Russo S."/>
            <person name="Salzberg S.L."/>
            <person name="Sanchez-Gracia A."/>
            <person name="Saranga D.J."/>
            <person name="Sato H."/>
            <person name="Schaeffer S.W."/>
            <person name="Schatz M.C."/>
            <person name="Schlenke T."/>
            <person name="Schwartz R."/>
            <person name="Segarra C."/>
            <person name="Singh R.S."/>
            <person name="Sirot L."/>
            <person name="Sirota M."/>
            <person name="Sisneros N.B."/>
            <person name="Smith C.D."/>
            <person name="Smith T.F."/>
            <person name="Spieth J."/>
            <person name="Stage D.E."/>
            <person name="Stark A."/>
            <person name="Stephan W."/>
            <person name="Strausberg R.L."/>
            <person name="Strempel S."/>
            <person name="Sturgill D."/>
            <person name="Sutton G."/>
            <person name="Sutton G.G."/>
            <person name="Tao W."/>
            <person name="Teichmann S."/>
            <person name="Tobari Y.N."/>
            <person name="Tomimura Y."/>
            <person name="Tsolas J.M."/>
            <person name="Valente V.L."/>
            <person name="Venter E."/>
            <person name="Venter J.C."/>
            <person name="Vicario S."/>
            <person name="Vieira F.G."/>
            <person name="Vilella A.J."/>
            <person name="Villasante A."/>
            <person name="Walenz B."/>
            <person name="Wang J."/>
            <person name="Wasserman M."/>
            <person name="Watts T."/>
            <person name="Wilson D."/>
            <person name="Wilson R.K."/>
            <person name="Wing R.A."/>
            <person name="Wolfner M.F."/>
            <person name="Wong A."/>
            <person name="Wong G.K."/>
            <person name="Wu C.I."/>
            <person name="Wu G."/>
            <person name="Yamamoto D."/>
            <person name="Yang H.P."/>
            <person name="Yang S.P."/>
            <person name="Yorke J.A."/>
            <person name="Yoshida K."/>
            <person name="Zdobnov E."/>
            <person name="Zhang P."/>
            <person name="Zhang Y."/>
            <person name="Zimin A.V."/>
            <person name="Baldwin J."/>
            <person name="Abdouelleil A."/>
            <person name="Abdulkadir J."/>
            <person name="Abebe A."/>
            <person name="Abera B."/>
            <person name="Abreu J."/>
            <person name="Acer S.C."/>
            <person name="Aftuck L."/>
            <person name="Alexander A."/>
            <person name="An P."/>
            <person name="Anderson E."/>
            <person name="Anderson S."/>
            <person name="Arachi H."/>
            <person name="Azer M."/>
            <person name="Bachantsang P."/>
            <person name="Barry A."/>
            <person name="Bayul T."/>
            <person name="Berlin A."/>
            <person name="Bessette D."/>
            <person name="Bloom T."/>
            <person name="Blye J."/>
            <person name="Boguslavskiy L."/>
            <person name="Bonnet C."/>
            <person name="Boukhgalter B."/>
            <person name="Bourzgui I."/>
            <person name="Brown A."/>
            <person name="Cahill P."/>
            <person name="Channer S."/>
            <person name="Cheshatsang Y."/>
            <person name="Chuda L."/>
            <person name="Citroen M."/>
            <person name="Collymore A."/>
            <person name="Cooke P."/>
            <person name="Costello M."/>
            <person name="D'Aco K."/>
            <person name="Daza R."/>
            <person name="De Haan G."/>
            <person name="DeGray S."/>
            <person name="DeMaso C."/>
            <person name="Dhargay N."/>
            <person name="Dooley K."/>
            <person name="Dooley E."/>
            <person name="Doricent M."/>
            <person name="Dorje P."/>
            <person name="Dorjee K."/>
            <person name="Dupes A."/>
            <person name="Elong R."/>
            <person name="Falk J."/>
            <person name="Farina A."/>
            <person name="Faro S."/>
            <person name="Ferguson D."/>
            <person name="Fisher S."/>
            <person name="Foley C.D."/>
            <person name="Franke A."/>
            <person name="Friedrich D."/>
            <person name="Gadbois L."/>
            <person name="Gearin G."/>
            <person name="Gearin C.R."/>
            <person name="Giannoukos G."/>
            <person name="Goode T."/>
            <person name="Graham J."/>
            <person name="Grandbois E."/>
            <person name="Grewal S."/>
            <person name="Gyaltsen K."/>
            <person name="Hafez N."/>
            <person name="Hagos B."/>
            <person name="Hall J."/>
            <person name="Henson C."/>
            <person name="Hollinger A."/>
            <person name="Honan T."/>
            <person name="Huard M.D."/>
            <person name="Hughes L."/>
            <person name="Hurhula B."/>
            <person name="Husby M.E."/>
            <person name="Kamat A."/>
            <person name="Kanga B."/>
            <person name="Kashin S."/>
            <person name="Khazanovich D."/>
            <person name="Kisner P."/>
            <person name="Lance K."/>
            <person name="Lara M."/>
            <person name="Lee W."/>
            <person name="Lennon N."/>
            <person name="Letendre F."/>
            <person name="LeVine R."/>
            <person name="Lipovsky A."/>
            <person name="Liu X."/>
            <person name="Liu J."/>
            <person name="Liu S."/>
            <person name="Lokyitsang T."/>
            <person name="Lokyitsang Y."/>
            <person name="Lubonja R."/>
            <person name="Lui A."/>
            <person name="MacDonald P."/>
            <person name="Magnisalis V."/>
            <person name="Maru K."/>
            <person name="Matthews C."/>
            <person name="McCusker W."/>
            <person name="McDonough S."/>
            <person name="Mehta T."/>
            <person name="Meldrim J."/>
            <person name="Meneus L."/>
            <person name="Mihai O."/>
            <person name="Mihalev A."/>
            <person name="Mihova T."/>
            <person name="Mittelman R."/>
            <person name="Mlenga V."/>
            <person name="Montmayeur A."/>
            <person name="Mulrain L."/>
            <person name="Navidi A."/>
            <person name="Naylor J."/>
            <person name="Negash T."/>
            <person name="Nguyen T."/>
            <person name="Nguyen N."/>
            <person name="Nicol R."/>
            <person name="Norbu C."/>
            <person name="Norbu N."/>
            <person name="Novod N."/>
            <person name="O'Neill B."/>
            <person name="Osman S."/>
            <person name="Markiewicz E."/>
            <person name="Oyono O.L."/>
            <person name="Patti C."/>
            <person name="Phunkhang P."/>
            <person name="Pierre F."/>
            <person name="Priest M."/>
            <person name="Raghuraman S."/>
            <person name="Rege F."/>
            <person name="Reyes R."/>
            <person name="Rise C."/>
            <person name="Rogov P."/>
            <person name="Ross K."/>
            <person name="Ryan E."/>
            <person name="Settipalli S."/>
            <person name="Shea T."/>
            <person name="Sherpa N."/>
            <person name="Shi L."/>
            <person name="Shih D."/>
            <person name="Sparrow T."/>
            <person name="Spaulding J."/>
            <person name="Stalker J."/>
            <person name="Stange-Thomann N."/>
            <person name="Stavropoulos S."/>
            <person name="Stone C."/>
            <person name="Strader C."/>
            <person name="Tesfaye S."/>
            <person name="Thomson T."/>
            <person name="Thoulutsang Y."/>
            <person name="Thoulutsang D."/>
            <person name="Topham K."/>
            <person name="Topping I."/>
            <person name="Tsamla T."/>
            <person name="Vassiliev H."/>
            <person name="Vo A."/>
            <person name="Wangchuk T."/>
            <person name="Wangdi T."/>
            <person name="Weiand M."/>
            <person name="Wilkinson J."/>
            <person name="Wilson A."/>
            <person name="Yadav S."/>
            <person name="Young G."/>
            <person name="Yu Q."/>
            <person name="Zembek L."/>
            <person name="Zhong D."/>
            <person name="Zimmer A."/>
            <person name="Zwirko Z."/>
            <person name="Jaffe D.B."/>
            <person name="Alvarez P."/>
            <person name="Brockman W."/>
            <person name="Butler J."/>
            <person name="Chin C."/>
            <person name="Gnerre S."/>
            <person name="Grabherr M."/>
            <person name="Kleber M."/>
            <person name="Mauceli E."/>
            <person name="MacCallum I."/>
        </authorList>
    </citation>
    <scope>NUCLEOTIDE SEQUENCE [LARGE SCALE GENOMIC DNA]</scope>
    <source>
        <strain evidence="3">Tucson 14024-0371.13</strain>
    </source>
</reference>
<feature type="compositionally biased region" description="Acidic residues" evidence="1">
    <location>
        <begin position="213"/>
        <end position="224"/>
    </location>
</feature>
<proteinExistence type="predicted"/>
<protein>
    <recommendedName>
        <fullName evidence="4">FRA10AC1</fullName>
    </recommendedName>
</protein>
<feature type="compositionally biased region" description="Basic residues" evidence="1">
    <location>
        <begin position="176"/>
        <end position="188"/>
    </location>
</feature>
<dbReference type="OrthoDB" id="197967at2759"/>
<dbReference type="STRING" id="7217.B3MV58"/>
<dbReference type="Pfam" id="PF09725">
    <property type="entry name" value="Fra10Ac1"/>
    <property type="match status" value="1"/>
</dbReference>
<evidence type="ECO:0000313" key="2">
    <source>
        <dbReference type="EMBL" id="EDV33123.2"/>
    </source>
</evidence>
<evidence type="ECO:0000256" key="1">
    <source>
        <dbReference type="SAM" id="MobiDB-lite"/>
    </source>
</evidence>
<dbReference type="PANTHER" id="PTHR11567:SF25">
    <property type="entry name" value="PROTEIN FRA10AC1"/>
    <property type="match status" value="1"/>
</dbReference>
<gene>
    <name evidence="2" type="primary">Dana\GF21691</name>
    <name evidence="2" type="synonym">dana_GLEANR_555</name>
    <name evidence="2" type="ORF">GF21691</name>
</gene>
<dbReference type="InterPro" id="IPR019129">
    <property type="entry name" value="Folate-sensitive_fs_Fra10Ac1"/>
</dbReference>